<reference evidence="4" key="5">
    <citation type="journal article" date="2018" name="Nat. Plants">
        <title>Whole-genome landscape of Medicago truncatula symbiotic genes.</title>
        <authorList>
            <person name="Pecrix Y."/>
            <person name="Gamas P."/>
            <person name="Carrere S."/>
        </authorList>
    </citation>
    <scope>NUCLEOTIDE SEQUENCE</scope>
    <source>
        <tissue evidence="4">Leaves</tissue>
    </source>
</reference>
<accession>A0A072TX06</accession>
<dbReference type="Proteomes" id="UP000002051">
    <property type="component" value="Unassembled WGS sequence"/>
</dbReference>
<dbReference type="HOGENOM" id="CLU_1973825_0_0_1"/>
<feature type="region of interest" description="Disordered" evidence="1">
    <location>
        <begin position="55"/>
        <end position="108"/>
    </location>
</feature>
<protein>
    <submittedName>
        <fullName evidence="3">Nodule Cysteine-Rich (NCR) secreted peptide</fullName>
    </submittedName>
</protein>
<name>A0A072TX06_MEDTR</name>
<evidence type="ECO:0000256" key="1">
    <source>
        <dbReference type="SAM" id="MobiDB-lite"/>
    </source>
</evidence>
<evidence type="ECO:0000313" key="4">
    <source>
        <dbReference type="EMBL" id="RHN44471.1"/>
    </source>
</evidence>
<proteinExistence type="predicted"/>
<dbReference type="Gramene" id="rna38594">
    <property type="protein sequence ID" value="RHN44471.1"/>
    <property type="gene ID" value="gene38594"/>
</dbReference>
<gene>
    <name evidence="3" type="ordered locus">MTR_7g015700</name>
    <name evidence="4" type="ORF">MtrunA17_Chr7g0219801</name>
</gene>
<reference evidence="3 6" key="1">
    <citation type="journal article" date="2011" name="Nature">
        <title>The Medicago genome provides insight into the evolution of rhizobial symbioses.</title>
        <authorList>
            <person name="Young N.D."/>
            <person name="Debelle F."/>
            <person name="Oldroyd G.E."/>
            <person name="Geurts R."/>
            <person name="Cannon S.B."/>
            <person name="Udvardi M.K."/>
            <person name="Benedito V.A."/>
            <person name="Mayer K.F."/>
            <person name="Gouzy J."/>
            <person name="Schoof H."/>
            <person name="Van de Peer Y."/>
            <person name="Proost S."/>
            <person name="Cook D.R."/>
            <person name="Meyers B.C."/>
            <person name="Spannagl M."/>
            <person name="Cheung F."/>
            <person name="De Mita S."/>
            <person name="Krishnakumar V."/>
            <person name="Gundlach H."/>
            <person name="Zhou S."/>
            <person name="Mudge J."/>
            <person name="Bharti A.K."/>
            <person name="Murray J.D."/>
            <person name="Naoumkina M.A."/>
            <person name="Rosen B."/>
            <person name="Silverstein K.A."/>
            <person name="Tang H."/>
            <person name="Rombauts S."/>
            <person name="Zhao P.X."/>
            <person name="Zhou P."/>
            <person name="Barbe V."/>
            <person name="Bardou P."/>
            <person name="Bechner M."/>
            <person name="Bellec A."/>
            <person name="Berger A."/>
            <person name="Berges H."/>
            <person name="Bidwell S."/>
            <person name="Bisseling T."/>
            <person name="Choisne N."/>
            <person name="Couloux A."/>
            <person name="Denny R."/>
            <person name="Deshpande S."/>
            <person name="Dai X."/>
            <person name="Doyle J.J."/>
            <person name="Dudez A.M."/>
            <person name="Farmer A.D."/>
            <person name="Fouteau S."/>
            <person name="Franken C."/>
            <person name="Gibelin C."/>
            <person name="Gish J."/>
            <person name="Goldstein S."/>
            <person name="Gonzalez A.J."/>
            <person name="Green P.J."/>
            <person name="Hallab A."/>
            <person name="Hartog M."/>
            <person name="Hua A."/>
            <person name="Humphray S.J."/>
            <person name="Jeong D.H."/>
            <person name="Jing Y."/>
            <person name="Jocker A."/>
            <person name="Kenton S.M."/>
            <person name="Kim D.J."/>
            <person name="Klee K."/>
            <person name="Lai H."/>
            <person name="Lang C."/>
            <person name="Lin S."/>
            <person name="Macmil S.L."/>
            <person name="Magdelenat G."/>
            <person name="Matthews L."/>
            <person name="McCorrison J."/>
            <person name="Monaghan E.L."/>
            <person name="Mun J.H."/>
            <person name="Najar F.Z."/>
            <person name="Nicholson C."/>
            <person name="Noirot C."/>
            <person name="O'Bleness M."/>
            <person name="Paule C.R."/>
            <person name="Poulain J."/>
            <person name="Prion F."/>
            <person name="Qin B."/>
            <person name="Qu C."/>
            <person name="Retzel E.F."/>
            <person name="Riddle C."/>
            <person name="Sallet E."/>
            <person name="Samain S."/>
            <person name="Samson N."/>
            <person name="Sanders I."/>
            <person name="Saurat O."/>
            <person name="Scarpelli C."/>
            <person name="Schiex T."/>
            <person name="Segurens B."/>
            <person name="Severin A.J."/>
            <person name="Sherrier D.J."/>
            <person name="Shi R."/>
            <person name="Sims S."/>
            <person name="Singer S.R."/>
            <person name="Sinharoy S."/>
            <person name="Sterck L."/>
            <person name="Viollet A."/>
            <person name="Wang B.B."/>
            <person name="Wang K."/>
            <person name="Wang M."/>
            <person name="Wang X."/>
            <person name="Warfsmann J."/>
            <person name="Weissenbach J."/>
            <person name="White D.D."/>
            <person name="White J.D."/>
            <person name="Wiley G.B."/>
            <person name="Wincker P."/>
            <person name="Xing Y."/>
            <person name="Yang L."/>
            <person name="Yao Z."/>
            <person name="Ying F."/>
            <person name="Zhai J."/>
            <person name="Zhou L."/>
            <person name="Zuber A."/>
            <person name="Denarie J."/>
            <person name="Dixon R.A."/>
            <person name="May G.D."/>
            <person name="Schwartz D.C."/>
            <person name="Rogers J."/>
            <person name="Quetier F."/>
            <person name="Town C.D."/>
            <person name="Roe B.A."/>
        </authorList>
    </citation>
    <scope>NUCLEOTIDE SEQUENCE [LARGE SCALE GENOMIC DNA]</scope>
    <source>
        <strain evidence="3">A17</strain>
        <strain evidence="5 6">cv. Jemalong A17</strain>
    </source>
</reference>
<evidence type="ECO:0000313" key="6">
    <source>
        <dbReference type="Proteomes" id="UP000002051"/>
    </source>
</evidence>
<evidence type="ECO:0000313" key="7">
    <source>
        <dbReference type="Proteomes" id="UP000265566"/>
    </source>
</evidence>
<evidence type="ECO:0000256" key="2">
    <source>
        <dbReference type="SAM" id="SignalP"/>
    </source>
</evidence>
<evidence type="ECO:0000313" key="5">
    <source>
        <dbReference type="EnsemblPlants" id="KEH21726"/>
    </source>
</evidence>
<reference evidence="3 6" key="2">
    <citation type="journal article" date="2014" name="BMC Genomics">
        <title>An improved genome release (version Mt4.0) for the model legume Medicago truncatula.</title>
        <authorList>
            <person name="Tang H."/>
            <person name="Krishnakumar V."/>
            <person name="Bidwell S."/>
            <person name="Rosen B."/>
            <person name="Chan A."/>
            <person name="Zhou S."/>
            <person name="Gentzbittel L."/>
            <person name="Childs K.L."/>
            <person name="Yandell M."/>
            <person name="Gundlach H."/>
            <person name="Mayer K.F."/>
            <person name="Schwartz D.C."/>
            <person name="Town C.D."/>
        </authorList>
    </citation>
    <scope>GENOME REANNOTATION</scope>
    <source>
        <strain evidence="3">A17</strain>
        <strain evidence="5 6">cv. Jemalong A17</strain>
    </source>
</reference>
<dbReference type="EnsemblPlants" id="KEH21726">
    <property type="protein sequence ID" value="KEH21726"/>
    <property type="gene ID" value="MTR_7g015700"/>
</dbReference>
<evidence type="ECO:0000313" key="3">
    <source>
        <dbReference type="EMBL" id="KEH21726.1"/>
    </source>
</evidence>
<feature type="chain" id="PRO_5014499070" evidence="2">
    <location>
        <begin position="24"/>
        <end position="120"/>
    </location>
</feature>
<reference evidence="5" key="3">
    <citation type="submission" date="2015-04" db="UniProtKB">
        <authorList>
            <consortium name="EnsemblPlants"/>
        </authorList>
    </citation>
    <scope>IDENTIFICATION</scope>
    <source>
        <strain evidence="5">cv. Jemalong A17</strain>
    </source>
</reference>
<reference evidence="7" key="4">
    <citation type="journal article" date="2018" name="Nat. Plants">
        <title>Whole-genome landscape of Medicago truncatula symbiotic genes.</title>
        <authorList>
            <person name="Pecrix Y."/>
            <person name="Staton S.E."/>
            <person name="Sallet E."/>
            <person name="Lelandais-Briere C."/>
            <person name="Moreau S."/>
            <person name="Carrere S."/>
            <person name="Blein T."/>
            <person name="Jardinaud M.F."/>
            <person name="Latrasse D."/>
            <person name="Zouine M."/>
            <person name="Zahm M."/>
            <person name="Kreplak J."/>
            <person name="Mayjonade B."/>
            <person name="Satge C."/>
            <person name="Perez M."/>
            <person name="Cauet S."/>
            <person name="Marande W."/>
            <person name="Chantry-Darmon C."/>
            <person name="Lopez-Roques C."/>
            <person name="Bouchez O."/>
            <person name="Berard A."/>
            <person name="Debelle F."/>
            <person name="Munos S."/>
            <person name="Bendahmane A."/>
            <person name="Berges H."/>
            <person name="Niebel A."/>
            <person name="Buitink J."/>
            <person name="Frugier F."/>
            <person name="Benhamed M."/>
            <person name="Crespi M."/>
            <person name="Gouzy J."/>
            <person name="Gamas P."/>
        </authorList>
    </citation>
    <scope>NUCLEOTIDE SEQUENCE [LARGE SCALE GENOMIC DNA]</scope>
    <source>
        <strain evidence="7">cv. Jemalong A17</strain>
    </source>
</reference>
<sequence length="120" mass="13246">MKGFFSLVLLILFITQLHNKVAAALDSKLNNNNTQVQRCIGFHCLVTGDDETDLFMDQRGPSRMLATNDNQVTPQTENSGQQSPNCQPNSLQGSSSCLASPQLNQGRPCEPLNRAYPYCK</sequence>
<organism evidence="3 6">
    <name type="scientific">Medicago truncatula</name>
    <name type="common">Barrel medic</name>
    <name type="synonym">Medicago tribuloides</name>
    <dbReference type="NCBI Taxonomy" id="3880"/>
    <lineage>
        <taxon>Eukaryota</taxon>
        <taxon>Viridiplantae</taxon>
        <taxon>Streptophyta</taxon>
        <taxon>Embryophyta</taxon>
        <taxon>Tracheophyta</taxon>
        <taxon>Spermatophyta</taxon>
        <taxon>Magnoliopsida</taxon>
        <taxon>eudicotyledons</taxon>
        <taxon>Gunneridae</taxon>
        <taxon>Pentapetalae</taxon>
        <taxon>rosids</taxon>
        <taxon>fabids</taxon>
        <taxon>Fabales</taxon>
        <taxon>Fabaceae</taxon>
        <taxon>Papilionoideae</taxon>
        <taxon>50 kb inversion clade</taxon>
        <taxon>NPAAA clade</taxon>
        <taxon>Hologalegina</taxon>
        <taxon>IRL clade</taxon>
        <taxon>Trifolieae</taxon>
        <taxon>Medicago</taxon>
    </lineage>
</organism>
<dbReference type="EMBL" id="PSQE01000007">
    <property type="protein sequence ID" value="RHN44471.1"/>
    <property type="molecule type" value="Genomic_DNA"/>
</dbReference>
<keyword evidence="2" id="KW-0732">Signal</keyword>
<feature type="signal peptide" evidence="2">
    <location>
        <begin position="1"/>
        <end position="23"/>
    </location>
</feature>
<dbReference type="AlphaFoldDB" id="A0A072TX06"/>
<dbReference type="Proteomes" id="UP000265566">
    <property type="component" value="Chromosome 7"/>
</dbReference>
<feature type="compositionally biased region" description="Polar residues" evidence="1">
    <location>
        <begin position="65"/>
        <end position="105"/>
    </location>
</feature>
<dbReference type="EMBL" id="CM001223">
    <property type="protein sequence ID" value="KEH21726.1"/>
    <property type="molecule type" value="Genomic_DNA"/>
</dbReference>
<keyword evidence="6" id="KW-1185">Reference proteome</keyword>